<dbReference type="AlphaFoldDB" id="A0A0P9MJ38"/>
<reference evidence="1 2" key="1">
    <citation type="submission" date="2015-09" db="EMBL/GenBank/DDBJ databases">
        <title>Genome announcement of multiple Pseudomonas syringae strains.</title>
        <authorList>
            <person name="Thakur S."/>
            <person name="Wang P.W."/>
            <person name="Gong Y."/>
            <person name="Weir B.S."/>
            <person name="Guttman D.S."/>
        </authorList>
    </citation>
    <scope>NUCLEOTIDE SEQUENCE [LARGE SCALE GENOMIC DNA]</scope>
    <source>
        <strain evidence="1 2">ICMP17001</strain>
    </source>
</reference>
<sequence>MGCDRCVSAAAIEMNQSLNDRIDSRAQTAYHRYLQGA</sequence>
<keyword evidence="2" id="KW-1185">Reference proteome</keyword>
<evidence type="ECO:0000313" key="2">
    <source>
        <dbReference type="Proteomes" id="UP000051335"/>
    </source>
</evidence>
<organism evidence="1 2">
    <name type="scientific">Pseudomonas syringae pv. coryli</name>
    <dbReference type="NCBI Taxonomy" id="317659"/>
    <lineage>
        <taxon>Bacteria</taxon>
        <taxon>Pseudomonadati</taxon>
        <taxon>Pseudomonadota</taxon>
        <taxon>Gammaproteobacteria</taxon>
        <taxon>Pseudomonadales</taxon>
        <taxon>Pseudomonadaceae</taxon>
        <taxon>Pseudomonas</taxon>
    </lineage>
</organism>
<dbReference type="PATRIC" id="fig|317659.3.peg.5377"/>
<dbReference type="Proteomes" id="UP000051335">
    <property type="component" value="Unassembled WGS sequence"/>
</dbReference>
<proteinExistence type="predicted"/>
<dbReference type="EMBL" id="LJQC01000858">
    <property type="protein sequence ID" value="KPW91980.1"/>
    <property type="molecule type" value="Genomic_DNA"/>
</dbReference>
<evidence type="ECO:0000313" key="1">
    <source>
        <dbReference type="EMBL" id="KPW91980.1"/>
    </source>
</evidence>
<accession>A0A0P9MJ38</accession>
<protein>
    <submittedName>
        <fullName evidence="1">Uncharacterized protein</fullName>
    </submittedName>
</protein>
<name>A0A0P9MJ38_9PSED</name>
<comment type="caution">
    <text evidence="1">The sequence shown here is derived from an EMBL/GenBank/DDBJ whole genome shotgun (WGS) entry which is preliminary data.</text>
</comment>
<gene>
    <name evidence="1" type="ORF">ALO75_102923</name>
</gene>